<dbReference type="Proteomes" id="UP000281553">
    <property type="component" value="Unassembled WGS sequence"/>
</dbReference>
<reference evidence="1 2" key="1">
    <citation type="submission" date="2018-11" db="EMBL/GenBank/DDBJ databases">
        <authorList>
            <consortium name="Pathogen Informatics"/>
        </authorList>
    </citation>
    <scope>NUCLEOTIDE SEQUENCE [LARGE SCALE GENOMIC DNA]</scope>
</reference>
<proteinExistence type="predicted"/>
<evidence type="ECO:0000313" key="2">
    <source>
        <dbReference type="Proteomes" id="UP000281553"/>
    </source>
</evidence>
<name>A0A3P7NZ41_DIBLA</name>
<keyword evidence="2" id="KW-1185">Reference proteome</keyword>
<evidence type="ECO:0000313" key="1">
    <source>
        <dbReference type="EMBL" id="VDN41588.1"/>
    </source>
</evidence>
<dbReference type="OrthoDB" id="10388326at2759"/>
<dbReference type="EMBL" id="UYRU01101898">
    <property type="protein sequence ID" value="VDN41588.1"/>
    <property type="molecule type" value="Genomic_DNA"/>
</dbReference>
<organism evidence="1 2">
    <name type="scientific">Dibothriocephalus latus</name>
    <name type="common">Fish tapeworm</name>
    <name type="synonym">Diphyllobothrium latum</name>
    <dbReference type="NCBI Taxonomy" id="60516"/>
    <lineage>
        <taxon>Eukaryota</taxon>
        <taxon>Metazoa</taxon>
        <taxon>Spiralia</taxon>
        <taxon>Lophotrochozoa</taxon>
        <taxon>Platyhelminthes</taxon>
        <taxon>Cestoda</taxon>
        <taxon>Eucestoda</taxon>
        <taxon>Diphyllobothriidea</taxon>
        <taxon>Diphyllobothriidae</taxon>
        <taxon>Dibothriocephalus</taxon>
    </lineage>
</organism>
<dbReference type="AlphaFoldDB" id="A0A3P7NZ41"/>
<protein>
    <submittedName>
        <fullName evidence="1">Uncharacterized protein</fullName>
    </submittedName>
</protein>
<feature type="non-terminal residue" evidence="1">
    <location>
        <position position="82"/>
    </location>
</feature>
<sequence>MDPQDATADFEHLTSLKAQAAYVHAGQVESYINELTSAEAQQLSTVVVAAREMMHQTFNTTGRLTGVSTYERIKEHNMVQLL</sequence>
<gene>
    <name evidence="1" type="ORF">DILT_LOCUS18586</name>
</gene>
<accession>A0A3P7NZ41</accession>